<protein>
    <recommendedName>
        <fullName evidence="5">Inner membrane-spanning protein YciB</fullName>
    </recommendedName>
</protein>
<dbReference type="EMBL" id="MIPT01000001">
    <property type="protein sequence ID" value="OHT20821.1"/>
    <property type="molecule type" value="Genomic_DNA"/>
</dbReference>
<dbReference type="GO" id="GO:0005886">
    <property type="term" value="C:plasma membrane"/>
    <property type="evidence" value="ECO:0007669"/>
    <property type="project" value="UniProtKB-SubCell"/>
</dbReference>
<dbReference type="AlphaFoldDB" id="A0A1S1HH54"/>
<feature type="transmembrane region" description="Helical" evidence="5">
    <location>
        <begin position="23"/>
        <end position="41"/>
    </location>
</feature>
<name>A0A1S1HH54_9SPHN</name>
<feature type="transmembrane region" description="Helical" evidence="5">
    <location>
        <begin position="76"/>
        <end position="93"/>
    </location>
</feature>
<evidence type="ECO:0000256" key="4">
    <source>
        <dbReference type="ARBA" id="ARBA00023136"/>
    </source>
</evidence>
<evidence type="ECO:0000256" key="2">
    <source>
        <dbReference type="ARBA" id="ARBA00022692"/>
    </source>
</evidence>
<dbReference type="Proteomes" id="UP000179467">
    <property type="component" value="Unassembled WGS sequence"/>
</dbReference>
<dbReference type="NCBIfam" id="TIGR00997">
    <property type="entry name" value="ispZ"/>
    <property type="match status" value="1"/>
</dbReference>
<dbReference type="OrthoDB" id="9788219at2"/>
<keyword evidence="1 5" id="KW-1003">Cell membrane</keyword>
<evidence type="ECO:0000313" key="6">
    <source>
        <dbReference type="EMBL" id="OHT20821.1"/>
    </source>
</evidence>
<evidence type="ECO:0000256" key="1">
    <source>
        <dbReference type="ARBA" id="ARBA00022475"/>
    </source>
</evidence>
<comment type="subcellular location">
    <subcellularLocation>
        <location evidence="5">Cell inner membrane</location>
        <topology evidence="5">Multi-pass membrane protein</topology>
    </subcellularLocation>
</comment>
<comment type="function">
    <text evidence="5">Plays a role in cell envelope biogenesis, maintenance of cell envelope integrity and membrane homeostasis.</text>
</comment>
<sequence length="212" mass="23336">MTDVTATPNDKTSNDKAGKRKNAGGLGLLLDFGPLLIFFLAYKVYGVFIGTAVFMVAIVASLLISKIKLGHVSPMLWLTAILVVGFGGLTIYLHDPKFIQIKPTIIYLLLAGLLFGGLLMGKPMLKYVLEAAYDGLSDVGWRKLSRNWAWFFLAMAVANELLRWQFDFDQWLTIKTWGVTVVSILFGIAQLPMLMKNGLSVETEAPPVPPQG</sequence>
<dbReference type="HAMAP" id="MF_00189">
    <property type="entry name" value="YciB"/>
    <property type="match status" value="1"/>
</dbReference>
<comment type="similarity">
    <text evidence="5">Belongs to the YciB family.</text>
</comment>
<evidence type="ECO:0000256" key="3">
    <source>
        <dbReference type="ARBA" id="ARBA00022989"/>
    </source>
</evidence>
<keyword evidence="3 5" id="KW-1133">Transmembrane helix</keyword>
<feature type="transmembrane region" description="Helical" evidence="5">
    <location>
        <begin position="172"/>
        <end position="191"/>
    </location>
</feature>
<feature type="transmembrane region" description="Helical" evidence="5">
    <location>
        <begin position="105"/>
        <end position="121"/>
    </location>
</feature>
<dbReference type="PANTHER" id="PTHR36917">
    <property type="entry name" value="INTRACELLULAR SEPTATION PROTEIN A-RELATED"/>
    <property type="match status" value="1"/>
</dbReference>
<dbReference type="Pfam" id="PF04279">
    <property type="entry name" value="IspA"/>
    <property type="match status" value="1"/>
</dbReference>
<comment type="caution">
    <text evidence="6">The sequence shown here is derived from an EMBL/GenBank/DDBJ whole genome shotgun (WGS) entry which is preliminary data.</text>
</comment>
<gene>
    <name evidence="5 6" type="primary">yciB</name>
    <name evidence="6" type="ORF">BHE75_02824</name>
</gene>
<keyword evidence="5" id="KW-0997">Cell inner membrane</keyword>
<evidence type="ECO:0000256" key="5">
    <source>
        <dbReference type="HAMAP-Rule" id="MF_00189"/>
    </source>
</evidence>
<organism evidence="6 7">
    <name type="scientific">Edaphosphingomonas haloaromaticamans</name>
    <dbReference type="NCBI Taxonomy" id="653954"/>
    <lineage>
        <taxon>Bacteria</taxon>
        <taxon>Pseudomonadati</taxon>
        <taxon>Pseudomonadota</taxon>
        <taxon>Alphaproteobacteria</taxon>
        <taxon>Sphingomonadales</taxon>
        <taxon>Rhizorhabdaceae</taxon>
        <taxon>Edaphosphingomonas</taxon>
    </lineage>
</organism>
<dbReference type="PANTHER" id="PTHR36917:SF1">
    <property type="entry name" value="INNER MEMBRANE-SPANNING PROTEIN YCIB"/>
    <property type="match status" value="1"/>
</dbReference>
<accession>A0A1S1HH54</accession>
<evidence type="ECO:0000313" key="7">
    <source>
        <dbReference type="Proteomes" id="UP000179467"/>
    </source>
</evidence>
<keyword evidence="2 5" id="KW-0812">Transmembrane</keyword>
<keyword evidence="7" id="KW-1185">Reference proteome</keyword>
<feature type="transmembrane region" description="Helical" evidence="5">
    <location>
        <begin position="47"/>
        <end position="64"/>
    </location>
</feature>
<dbReference type="InterPro" id="IPR006008">
    <property type="entry name" value="YciB"/>
</dbReference>
<reference evidence="6 7" key="1">
    <citation type="submission" date="2016-09" db="EMBL/GenBank/DDBJ databases">
        <title>Metabolic pathway, cell adaptation mechanisms and a novel monoxygenase revealed through proteogenomic-transcription analysis of a Sphingomonas haloaromaticamans strain degrading the fungicide ortho-phenylphenol.</title>
        <authorList>
            <person name="Perruchon C."/>
            <person name="Papadopoulou E.S."/>
            <person name="Rousidou C."/>
            <person name="Vasileiadis S."/>
            <person name="Tanou G."/>
            <person name="Amoutzias G."/>
            <person name="Molassiotis A."/>
            <person name="Karpouzas D.G."/>
        </authorList>
    </citation>
    <scope>NUCLEOTIDE SEQUENCE [LARGE SCALE GENOMIC DNA]</scope>
    <source>
        <strain evidence="6 7">P3</strain>
    </source>
</reference>
<proteinExistence type="inferred from homology"/>
<keyword evidence="4 5" id="KW-0472">Membrane</keyword>